<dbReference type="EMBL" id="PDCK01000039">
    <property type="protein sequence ID" value="PRQ59718.1"/>
    <property type="molecule type" value="Genomic_DNA"/>
</dbReference>
<dbReference type="Gene3D" id="1.25.40.20">
    <property type="entry name" value="Ankyrin repeat-containing domain"/>
    <property type="match status" value="1"/>
</dbReference>
<dbReference type="Pfam" id="PF12796">
    <property type="entry name" value="Ank_2"/>
    <property type="match status" value="2"/>
</dbReference>
<evidence type="ECO:0000313" key="5">
    <source>
        <dbReference type="Proteomes" id="UP000238479"/>
    </source>
</evidence>
<keyword evidence="2" id="KW-0812">Transmembrane</keyword>
<dbReference type="InterPro" id="IPR026961">
    <property type="entry name" value="PGG_dom"/>
</dbReference>
<dbReference type="PROSITE" id="PS50088">
    <property type="entry name" value="ANK_REPEAT"/>
    <property type="match status" value="2"/>
</dbReference>
<evidence type="ECO:0000313" key="4">
    <source>
        <dbReference type="EMBL" id="PRQ59718.1"/>
    </source>
</evidence>
<proteinExistence type="predicted"/>
<comment type="caution">
    <text evidence="4">The sequence shown here is derived from an EMBL/GenBank/DDBJ whole genome shotgun (WGS) entry which is preliminary data.</text>
</comment>
<dbReference type="STRING" id="74649.A0A2P6SLZ3"/>
<dbReference type="PROSITE" id="PS50297">
    <property type="entry name" value="ANK_REP_REGION"/>
    <property type="match status" value="2"/>
</dbReference>
<dbReference type="OMA" id="HVKLYCI"/>
<feature type="domain" description="PGG" evidence="3">
    <location>
        <begin position="298"/>
        <end position="403"/>
    </location>
</feature>
<sequence>MEQRLFEASQSGNIQLLHQLLAENPLLLHSLALDSAENPVHVASLADHVGFVKEILRLKPALAKEMNPDGFSPMHIASANGYLEIVGELLKVDQRLCRLKGRDQWTPLHHAARRGRVDIVREIVLACPESVEDVTVQGETALHLAVKNSQFGAVEVLVKSVTEMRKMNILDLKDKHGNTVLHLATWKKQHQVVEWLIGIGDSTPGAMEVNNVNQSGLTALDLLLLFPSEAGDREIYDTLSGAGALRAQDLVHSAIPSFDTDNQTFLNCPVASGTHQLQHPNDFIQYFKFKKGRDSPSDARTALLVVAVLVTTATFQVGLSPPTGVWQDTELKNNGTSSEPTHNAGTSILGSYNAAAFVVFVAFNSIGFSVSLYMINILTSNFPLQLELQICIIAMYCTYNTAMISIAPNNTKVFIIVFTSVLPTAVSLAAKSVRQLVMRLGEPLVNSARRFIHSN</sequence>
<protein>
    <submittedName>
        <fullName evidence="4">Putative ankyrin repeat-containing domain, PGG domain-containing protein</fullName>
    </submittedName>
</protein>
<gene>
    <name evidence="4" type="ORF">RchiOBHm_Chr1g0373281</name>
</gene>
<evidence type="ECO:0000256" key="1">
    <source>
        <dbReference type="PROSITE-ProRule" id="PRU00023"/>
    </source>
</evidence>
<feature type="transmembrane region" description="Helical" evidence="2">
    <location>
        <begin position="386"/>
        <end position="407"/>
    </location>
</feature>
<dbReference type="PANTHER" id="PTHR24128">
    <property type="entry name" value="HOMEOBOX PROTEIN WARIAI"/>
    <property type="match status" value="1"/>
</dbReference>
<feature type="repeat" description="ANK" evidence="1">
    <location>
        <begin position="69"/>
        <end position="91"/>
    </location>
</feature>
<feature type="repeat" description="ANK" evidence="1">
    <location>
        <begin position="137"/>
        <end position="169"/>
    </location>
</feature>
<keyword evidence="5" id="KW-1185">Reference proteome</keyword>
<dbReference type="InterPro" id="IPR036770">
    <property type="entry name" value="Ankyrin_rpt-contain_sf"/>
</dbReference>
<feature type="transmembrane region" description="Helical" evidence="2">
    <location>
        <begin position="354"/>
        <end position="374"/>
    </location>
</feature>
<dbReference type="Pfam" id="PF00023">
    <property type="entry name" value="Ank"/>
    <property type="match status" value="1"/>
</dbReference>
<dbReference type="Pfam" id="PF13962">
    <property type="entry name" value="PGG"/>
    <property type="match status" value="1"/>
</dbReference>
<dbReference type="PANTHER" id="PTHR24128:SF61">
    <property type="entry name" value="ANKYRIN REPEAT-CONTAINING PROTEIN BDA1-LIKE"/>
    <property type="match status" value="1"/>
</dbReference>
<name>A0A2P6SLZ3_ROSCH</name>
<reference evidence="4 5" key="1">
    <citation type="journal article" date="2018" name="Nat. Genet.">
        <title>The Rosa genome provides new insights in the design of modern roses.</title>
        <authorList>
            <person name="Bendahmane M."/>
        </authorList>
    </citation>
    <scope>NUCLEOTIDE SEQUENCE [LARGE SCALE GENOMIC DNA]</scope>
    <source>
        <strain evidence="5">cv. Old Blush</strain>
    </source>
</reference>
<dbReference type="Proteomes" id="UP000238479">
    <property type="component" value="Chromosome 1"/>
</dbReference>
<evidence type="ECO:0000256" key="2">
    <source>
        <dbReference type="SAM" id="Phobius"/>
    </source>
</evidence>
<accession>A0A2P6SLZ3</accession>
<keyword evidence="1" id="KW-0040">ANK repeat</keyword>
<evidence type="ECO:0000259" key="3">
    <source>
        <dbReference type="Pfam" id="PF13962"/>
    </source>
</evidence>
<organism evidence="4 5">
    <name type="scientific">Rosa chinensis</name>
    <name type="common">China rose</name>
    <dbReference type="NCBI Taxonomy" id="74649"/>
    <lineage>
        <taxon>Eukaryota</taxon>
        <taxon>Viridiplantae</taxon>
        <taxon>Streptophyta</taxon>
        <taxon>Embryophyta</taxon>
        <taxon>Tracheophyta</taxon>
        <taxon>Spermatophyta</taxon>
        <taxon>Magnoliopsida</taxon>
        <taxon>eudicotyledons</taxon>
        <taxon>Gunneridae</taxon>
        <taxon>Pentapetalae</taxon>
        <taxon>rosids</taxon>
        <taxon>fabids</taxon>
        <taxon>Rosales</taxon>
        <taxon>Rosaceae</taxon>
        <taxon>Rosoideae</taxon>
        <taxon>Rosoideae incertae sedis</taxon>
        <taxon>Rosa</taxon>
    </lineage>
</organism>
<dbReference type="InterPro" id="IPR002110">
    <property type="entry name" value="Ankyrin_rpt"/>
</dbReference>
<dbReference type="SUPFAM" id="SSF48403">
    <property type="entry name" value="Ankyrin repeat"/>
    <property type="match status" value="1"/>
</dbReference>
<feature type="transmembrane region" description="Helical" evidence="2">
    <location>
        <begin position="413"/>
        <end position="430"/>
    </location>
</feature>
<dbReference type="AlphaFoldDB" id="A0A2P6SLZ3"/>
<dbReference type="Gramene" id="PRQ59718">
    <property type="protein sequence ID" value="PRQ59718"/>
    <property type="gene ID" value="RchiOBHm_Chr1g0373281"/>
</dbReference>
<dbReference type="SMART" id="SM00248">
    <property type="entry name" value="ANK"/>
    <property type="match status" value="5"/>
</dbReference>
<keyword evidence="2" id="KW-1133">Transmembrane helix</keyword>
<keyword evidence="2" id="KW-0472">Membrane</keyword>